<feature type="transmembrane region" description="Helical" evidence="9">
    <location>
        <begin position="12"/>
        <end position="34"/>
    </location>
</feature>
<keyword evidence="8 9" id="KW-0472">Membrane</keyword>
<dbReference type="InterPro" id="IPR026571">
    <property type="entry name" value="Tmem186"/>
</dbReference>
<sequence length="167" mass="18205">MQLFRVLVRLKVFQLAGIAALAIPINTFLATGSVSGTQGVMAAALVVGAGAASTTLWYFSRRYVGELALLPAGQAGQPQRLRISVLDFWGHREDTDVPLQALIPPLQHLPEAGRRAMLQEPLLPVDVEGDRQYFLSVRYGRLVDPAALHALLSGQLEGQQLRDNHET</sequence>
<keyword evidence="5" id="KW-0999">Mitochondrion inner membrane</keyword>
<reference evidence="10" key="2">
    <citation type="submission" date="2020-11" db="EMBL/GenBank/DDBJ databases">
        <authorList>
            <person name="Cecchin M."/>
            <person name="Marcolungo L."/>
            <person name="Rossato M."/>
            <person name="Girolomoni L."/>
            <person name="Cosentino E."/>
            <person name="Cuine S."/>
            <person name="Li-Beisson Y."/>
            <person name="Delledonne M."/>
            <person name="Ballottari M."/>
        </authorList>
    </citation>
    <scope>NUCLEOTIDE SEQUENCE</scope>
    <source>
        <strain evidence="10">211/11P</strain>
        <tissue evidence="10">Whole cell</tissue>
    </source>
</reference>
<evidence type="ECO:0000313" key="10">
    <source>
        <dbReference type="EMBL" id="KAI3438397.1"/>
    </source>
</evidence>
<comment type="subcellular location">
    <subcellularLocation>
        <location evidence="1">Mitochondrion inner membrane</location>
        <topology evidence="1">Multi-pass membrane protein</topology>
    </subcellularLocation>
</comment>
<proteinExistence type="inferred from homology"/>
<dbReference type="AlphaFoldDB" id="A0A9D4Z2B8"/>
<feature type="transmembrane region" description="Helical" evidence="9">
    <location>
        <begin position="40"/>
        <end position="59"/>
    </location>
</feature>
<evidence type="ECO:0000256" key="1">
    <source>
        <dbReference type="ARBA" id="ARBA00004448"/>
    </source>
</evidence>
<evidence type="ECO:0000256" key="5">
    <source>
        <dbReference type="ARBA" id="ARBA00022792"/>
    </source>
</evidence>
<evidence type="ECO:0000256" key="9">
    <source>
        <dbReference type="SAM" id="Phobius"/>
    </source>
</evidence>
<keyword evidence="11" id="KW-1185">Reference proteome</keyword>
<evidence type="ECO:0000256" key="6">
    <source>
        <dbReference type="ARBA" id="ARBA00022989"/>
    </source>
</evidence>
<organism evidence="10 11">
    <name type="scientific">Chlorella vulgaris</name>
    <name type="common">Green alga</name>
    <dbReference type="NCBI Taxonomy" id="3077"/>
    <lineage>
        <taxon>Eukaryota</taxon>
        <taxon>Viridiplantae</taxon>
        <taxon>Chlorophyta</taxon>
        <taxon>core chlorophytes</taxon>
        <taxon>Trebouxiophyceae</taxon>
        <taxon>Chlorellales</taxon>
        <taxon>Chlorellaceae</taxon>
        <taxon>Chlorella clade</taxon>
        <taxon>Chlorella</taxon>
    </lineage>
</organism>
<evidence type="ECO:0000256" key="2">
    <source>
        <dbReference type="ARBA" id="ARBA00007020"/>
    </source>
</evidence>
<dbReference type="PANTHER" id="PTHR13603">
    <property type="entry name" value="TRANSMEMBRANE PROTEIN 186"/>
    <property type="match status" value="1"/>
</dbReference>
<protein>
    <recommendedName>
        <fullName evidence="3">Transmembrane protein 186</fullName>
    </recommendedName>
</protein>
<evidence type="ECO:0000313" key="11">
    <source>
        <dbReference type="Proteomes" id="UP001055712"/>
    </source>
</evidence>
<dbReference type="EMBL" id="SIDB01000001">
    <property type="protein sequence ID" value="KAI3438397.1"/>
    <property type="molecule type" value="Genomic_DNA"/>
</dbReference>
<evidence type="ECO:0000256" key="7">
    <source>
        <dbReference type="ARBA" id="ARBA00023128"/>
    </source>
</evidence>
<accession>A0A9D4Z2B8</accession>
<comment type="caution">
    <text evidence="10">The sequence shown here is derived from an EMBL/GenBank/DDBJ whole genome shotgun (WGS) entry which is preliminary data.</text>
</comment>
<gene>
    <name evidence="10" type="ORF">D9Q98_000829</name>
</gene>
<keyword evidence="4 9" id="KW-0812">Transmembrane</keyword>
<dbReference type="GO" id="GO:0005743">
    <property type="term" value="C:mitochondrial inner membrane"/>
    <property type="evidence" value="ECO:0007669"/>
    <property type="project" value="UniProtKB-SubCell"/>
</dbReference>
<evidence type="ECO:0000256" key="3">
    <source>
        <dbReference type="ARBA" id="ARBA00014604"/>
    </source>
</evidence>
<reference evidence="10" key="1">
    <citation type="journal article" date="2019" name="Plant J.">
        <title>Chlorella vulgaris genome assembly and annotation reveals the molecular basis for metabolic acclimation to high light conditions.</title>
        <authorList>
            <person name="Cecchin M."/>
            <person name="Marcolungo L."/>
            <person name="Rossato M."/>
            <person name="Girolomoni L."/>
            <person name="Cosentino E."/>
            <person name="Cuine S."/>
            <person name="Li-Beisson Y."/>
            <person name="Delledonne M."/>
            <person name="Ballottari M."/>
        </authorList>
    </citation>
    <scope>NUCLEOTIDE SEQUENCE</scope>
    <source>
        <strain evidence="10">211/11P</strain>
    </source>
</reference>
<keyword evidence="7" id="KW-0496">Mitochondrion</keyword>
<dbReference type="PANTHER" id="PTHR13603:SF1">
    <property type="entry name" value="TRANSMEMBRANE PROTEIN 186"/>
    <property type="match status" value="1"/>
</dbReference>
<evidence type="ECO:0000256" key="8">
    <source>
        <dbReference type="ARBA" id="ARBA00023136"/>
    </source>
</evidence>
<dbReference type="Proteomes" id="UP001055712">
    <property type="component" value="Unassembled WGS sequence"/>
</dbReference>
<evidence type="ECO:0000256" key="4">
    <source>
        <dbReference type="ARBA" id="ARBA00022692"/>
    </source>
</evidence>
<keyword evidence="6 9" id="KW-1133">Transmembrane helix</keyword>
<dbReference type="OrthoDB" id="6147888at2759"/>
<comment type="similarity">
    <text evidence="2">Belongs to the TMEM186 family.</text>
</comment>
<name>A0A9D4Z2B8_CHLVU</name>